<keyword evidence="2" id="KW-1185">Reference proteome</keyword>
<gene>
    <name evidence="1" type="ORF">TPAB3V08_LOCUS6038</name>
</gene>
<proteinExistence type="predicted"/>
<evidence type="ECO:0000313" key="1">
    <source>
        <dbReference type="EMBL" id="CAG2059072.1"/>
    </source>
</evidence>
<protein>
    <submittedName>
        <fullName evidence="1">Uncharacterized protein</fullName>
    </submittedName>
</protein>
<evidence type="ECO:0000313" key="2">
    <source>
        <dbReference type="Proteomes" id="UP001153148"/>
    </source>
</evidence>
<dbReference type="EMBL" id="CAJPIN010008642">
    <property type="protein sequence ID" value="CAG2059072.1"/>
    <property type="molecule type" value="Genomic_DNA"/>
</dbReference>
<comment type="caution">
    <text evidence="1">The sequence shown here is derived from an EMBL/GenBank/DDBJ whole genome shotgun (WGS) entry which is preliminary data.</text>
</comment>
<accession>A0ABN7NW69</accession>
<dbReference type="Proteomes" id="UP001153148">
    <property type="component" value="Unassembled WGS sequence"/>
</dbReference>
<name>A0ABN7NW69_TIMPD</name>
<sequence>MLVLVLLYSSDSQLGFRGTLGLYESVKITRVAEEDEEKSADNNAKSEVDGAIWKPHVQIQLTPAARLGSNSDLLVIGSSDYGDSDALDHKTIKVSLRSIKPRLMAGKSIVLAT</sequence>
<organism evidence="1 2">
    <name type="scientific">Timema podura</name>
    <name type="common">Walking stick</name>
    <dbReference type="NCBI Taxonomy" id="61482"/>
    <lineage>
        <taxon>Eukaryota</taxon>
        <taxon>Metazoa</taxon>
        <taxon>Ecdysozoa</taxon>
        <taxon>Arthropoda</taxon>
        <taxon>Hexapoda</taxon>
        <taxon>Insecta</taxon>
        <taxon>Pterygota</taxon>
        <taxon>Neoptera</taxon>
        <taxon>Polyneoptera</taxon>
        <taxon>Phasmatodea</taxon>
        <taxon>Timematodea</taxon>
        <taxon>Timematoidea</taxon>
        <taxon>Timematidae</taxon>
        <taxon>Timema</taxon>
    </lineage>
</organism>
<reference evidence="1" key="1">
    <citation type="submission" date="2021-03" db="EMBL/GenBank/DDBJ databases">
        <authorList>
            <person name="Tran Van P."/>
        </authorList>
    </citation>
    <scope>NUCLEOTIDE SEQUENCE</scope>
</reference>